<dbReference type="AlphaFoldDB" id="A0A444J138"/>
<comment type="caution">
    <text evidence="4">The sequence shown here is derived from an EMBL/GenBank/DDBJ whole genome shotgun (WGS) entry which is preliminary data.</text>
</comment>
<dbReference type="GO" id="GO:0006270">
    <property type="term" value="P:DNA replication initiation"/>
    <property type="evidence" value="ECO:0007669"/>
    <property type="project" value="InterPro"/>
</dbReference>
<dbReference type="InterPro" id="IPR000525">
    <property type="entry name" value="Initiator_Rep_WH1"/>
</dbReference>
<feature type="coiled-coil region" evidence="2">
    <location>
        <begin position="320"/>
        <end position="396"/>
    </location>
</feature>
<dbReference type="GO" id="GO:0003887">
    <property type="term" value="F:DNA-directed DNA polymerase activity"/>
    <property type="evidence" value="ECO:0007669"/>
    <property type="project" value="InterPro"/>
</dbReference>
<evidence type="ECO:0000256" key="2">
    <source>
        <dbReference type="SAM" id="Coils"/>
    </source>
</evidence>
<protein>
    <submittedName>
        <fullName evidence="4">Protein involved in initiation of plasmid replication</fullName>
    </submittedName>
</protein>
<dbReference type="InterPro" id="IPR036388">
    <property type="entry name" value="WH-like_DNA-bd_sf"/>
</dbReference>
<dbReference type="EMBL" id="MTKO01000051">
    <property type="protein sequence ID" value="RWX46806.1"/>
    <property type="molecule type" value="Genomic_DNA"/>
</dbReference>
<dbReference type="SUPFAM" id="SSF46785">
    <property type="entry name" value="Winged helix' DNA-binding domain"/>
    <property type="match status" value="2"/>
</dbReference>
<comment type="similarity">
    <text evidence="1">Belongs to the initiator RepB protein family.</text>
</comment>
<dbReference type="Pfam" id="PF01051">
    <property type="entry name" value="Rep3_N"/>
    <property type="match status" value="1"/>
</dbReference>
<evidence type="ECO:0000256" key="1">
    <source>
        <dbReference type="ARBA" id="ARBA00038283"/>
    </source>
</evidence>
<sequence>MQKLKESSVAVQSNRLVEASYTLTVVEQKIILAMVSMIHPDDADFFSYEMKLKDLADFLNINVKYAYHEIDNITRCLRKRELHIPEKNGWINTGWVSSCRYNGAKGTVSFRFDPELKPYLVQLKNEFTKYRIALVVQFKSIYSIRIYQLLKQYKGIGYRKFRVDKLKEILGIKQNEYREFKRFRGRVLNQAKKEFEKKDKNGDFKCDLTFELETIREERKIARLKFVILPQKCREPVISLDEVAQRKKKEPESKEQPQTVKEQLVYYGISEKLAVVFLNQMQEADILDILKYYSDLLKAGKVKNTGGAYLAKLLREGVTIKSSYDKDKEAEEELRKKQREFERKQKELEELARKKAEADQRNKKLRLEEQFDSLPEAEQEQLLLEFEKTLDKLMLEFYRKDGVQSVVVRATFFSFLDGKLSCSTDSL</sequence>
<keyword evidence="5" id="KW-1185">Reference proteome</keyword>
<reference evidence="4 5" key="1">
    <citation type="submission" date="2017-01" db="EMBL/GenBank/DDBJ databases">
        <title>The cable genome- insights into the physiology and evolution of filamentous bacteria capable of sulfide oxidation via long distance electron transfer.</title>
        <authorList>
            <person name="Schreiber L."/>
            <person name="Bjerg J.T."/>
            <person name="Boggild A."/>
            <person name="Van De Vossenberg J."/>
            <person name="Meysman F."/>
            <person name="Nielsen L.P."/>
            <person name="Schramm A."/>
            <person name="Kjeldsen K.U."/>
        </authorList>
    </citation>
    <scope>NUCLEOTIDE SEQUENCE [LARGE SCALE GENOMIC DNA]</scope>
    <source>
        <strain evidence="4">MCF</strain>
    </source>
</reference>
<name>A0A444J138_9BACT</name>
<evidence type="ECO:0000313" key="4">
    <source>
        <dbReference type="EMBL" id="RWX46806.1"/>
    </source>
</evidence>
<feature type="domain" description="Initiator Rep protein WH1" evidence="3">
    <location>
        <begin position="11"/>
        <end position="151"/>
    </location>
</feature>
<accession>A0A444J138</accession>
<dbReference type="InterPro" id="IPR036390">
    <property type="entry name" value="WH_DNA-bd_sf"/>
</dbReference>
<dbReference type="Proteomes" id="UP000287853">
    <property type="component" value="Unassembled WGS sequence"/>
</dbReference>
<proteinExistence type="inferred from homology"/>
<evidence type="ECO:0000259" key="3">
    <source>
        <dbReference type="Pfam" id="PF01051"/>
    </source>
</evidence>
<keyword evidence="2" id="KW-0175">Coiled coil</keyword>
<evidence type="ECO:0000313" key="5">
    <source>
        <dbReference type="Proteomes" id="UP000287853"/>
    </source>
</evidence>
<organism evidence="4 5">
    <name type="scientific">Candidatus Electrothrix aarhusensis</name>
    <dbReference type="NCBI Taxonomy" id="1859131"/>
    <lineage>
        <taxon>Bacteria</taxon>
        <taxon>Pseudomonadati</taxon>
        <taxon>Thermodesulfobacteriota</taxon>
        <taxon>Desulfobulbia</taxon>
        <taxon>Desulfobulbales</taxon>
        <taxon>Desulfobulbaceae</taxon>
        <taxon>Candidatus Electrothrix</taxon>
    </lineage>
</organism>
<dbReference type="Pfam" id="PF21205">
    <property type="entry name" value="Rep3_C"/>
    <property type="match status" value="1"/>
</dbReference>
<gene>
    <name evidence="4" type="ORF">H206_03594</name>
</gene>
<dbReference type="Gene3D" id="1.10.10.10">
    <property type="entry name" value="Winged helix-like DNA-binding domain superfamily/Winged helix DNA-binding domain"/>
    <property type="match status" value="2"/>
</dbReference>